<evidence type="ECO:0000313" key="2">
    <source>
        <dbReference type="Proteomes" id="UP000516422"/>
    </source>
</evidence>
<gene>
    <name evidence="1" type="ORF">HEP81_07373</name>
</gene>
<organism evidence="1 2">
    <name type="scientific">Streptomyces griseofuscus</name>
    <dbReference type="NCBI Taxonomy" id="146922"/>
    <lineage>
        <taxon>Bacteria</taxon>
        <taxon>Bacillati</taxon>
        <taxon>Actinomycetota</taxon>
        <taxon>Actinomycetes</taxon>
        <taxon>Kitasatosporales</taxon>
        <taxon>Streptomycetaceae</taxon>
        <taxon>Streptomyces</taxon>
    </lineage>
</organism>
<dbReference type="Proteomes" id="UP000516422">
    <property type="component" value="Chromosome"/>
</dbReference>
<reference evidence="1 2" key="1">
    <citation type="submission" date="2020-04" db="EMBL/GenBank/DDBJ databases">
        <title>Characterization and engineering of Streptomyces griseofuscus DSM40191 as a potential heterologous host for expression of BGCs.</title>
        <authorList>
            <person name="Gren T."/>
            <person name="Whitford C.M."/>
            <person name="Mohite O.S."/>
            <person name="Joergensen T.S."/>
            <person name="Nielsen J.B."/>
            <person name="Lee S.Y."/>
            <person name="Weber T."/>
        </authorList>
    </citation>
    <scope>NUCLEOTIDE SEQUENCE [LARGE SCALE GENOMIC DNA]</scope>
    <source>
        <strain evidence="1 2">DSM 40191</strain>
    </source>
</reference>
<dbReference type="EMBL" id="CP051006">
    <property type="protein sequence ID" value="QNT97605.1"/>
    <property type="molecule type" value="Genomic_DNA"/>
</dbReference>
<evidence type="ECO:0000313" key="1">
    <source>
        <dbReference type="EMBL" id="QNT97605.1"/>
    </source>
</evidence>
<sequence>MSRHGAPVRTRHRIPLISIRFDLEGLPVVAEAGRSGSSTAH</sequence>
<dbReference type="KEGG" id="sgf:HEP81_07373"/>
<accession>A0A7H1QBC5</accession>
<dbReference type="AlphaFoldDB" id="A0A7H1QBC5"/>
<name>A0A7H1QBC5_9ACTN</name>
<proteinExistence type="predicted"/>
<protein>
    <submittedName>
        <fullName evidence="1">Uncharacterized protein</fullName>
    </submittedName>
</protein>